<evidence type="ECO:0000259" key="2">
    <source>
        <dbReference type="PROSITE" id="PS50887"/>
    </source>
</evidence>
<dbReference type="PROSITE" id="PS50883">
    <property type="entry name" value="EAL"/>
    <property type="match status" value="1"/>
</dbReference>
<dbReference type="SMART" id="SM00052">
    <property type="entry name" value="EAL"/>
    <property type="match status" value="1"/>
</dbReference>
<gene>
    <name evidence="3" type="ORF">HLUCCX14_07325</name>
</gene>
<dbReference type="PATRIC" id="fig|1305731.5.peg.280"/>
<evidence type="ECO:0000313" key="4">
    <source>
        <dbReference type="Proteomes" id="UP000050416"/>
    </source>
</evidence>
<dbReference type="Gene3D" id="3.30.70.270">
    <property type="match status" value="1"/>
</dbReference>
<dbReference type="PROSITE" id="PS50887">
    <property type="entry name" value="GGDEF"/>
    <property type="match status" value="1"/>
</dbReference>
<feature type="domain" description="GGDEF" evidence="2">
    <location>
        <begin position="223"/>
        <end position="361"/>
    </location>
</feature>
<evidence type="ECO:0000259" key="1">
    <source>
        <dbReference type="PROSITE" id="PS50883"/>
    </source>
</evidence>
<dbReference type="Proteomes" id="UP000050416">
    <property type="component" value="Unassembled WGS sequence"/>
</dbReference>
<dbReference type="PANTHER" id="PTHR44757">
    <property type="entry name" value="DIGUANYLATE CYCLASE DGCP"/>
    <property type="match status" value="1"/>
</dbReference>
<dbReference type="AlphaFoldDB" id="A0A0P7YHH2"/>
<dbReference type="Gene3D" id="3.20.20.450">
    <property type="entry name" value="EAL domain"/>
    <property type="match status" value="1"/>
</dbReference>
<dbReference type="InterPro" id="IPR000160">
    <property type="entry name" value="GGDEF_dom"/>
</dbReference>
<dbReference type="CDD" id="cd01948">
    <property type="entry name" value="EAL"/>
    <property type="match status" value="1"/>
</dbReference>
<dbReference type="Pfam" id="PF00990">
    <property type="entry name" value="GGDEF"/>
    <property type="match status" value="1"/>
</dbReference>
<dbReference type="EMBL" id="LJZQ01000008">
    <property type="protein sequence ID" value="KPQ29077.1"/>
    <property type="molecule type" value="Genomic_DNA"/>
</dbReference>
<sequence>MIDNKNAGDLLGRGSSELLAIARSVTNFWQTGSESELELICAELGRLFHGTRCALLRDSGDNAALTIRAIWSNGRPNHSEVSFIDFWPELRRLSPVLDYLDVTRLSSSVANYQYELLFLPLKGRSSYLTGTLALEVDAGKPLDVELECLRTVGGLLGCALDDIDRGADDGSLGSPSDATSELLIVANSNEDDRIVDELTGLMVRQSFRDVVGRFIEFSSERECFGGFFLIDLDDFRVINDAEGHATGDKLLAGVASRLKYIVPPGGALSRIEGDVFALATPQLSNTEQGARESAETLVERVYQMLSRPFLVDNQDVVLTASIGVALFYNYASSFDEVLRHSELSMYKAKDDGKNRSCFFSTELQRAINERVDLDSALRQAIRDQQFKLNYQLQVDCQGTPTGVEALIRWHRPGVGMVSPGVFIPFAEANGLILGIGKWVLNEACRQLAVWSAGHREVANLVIAVNVSSEQFKQASFVDEVTAVLAESGAPANRLKLEVTESALAQDLVQVADKMLRLKELGVRFSLDDFGTGYSSLRYVKELPFDELKIDQSFVRDITKERTNEAIASMMLALARSTGLNALAEGVETREELDILLGLGCPAFQGYFFGHPQAAELIADTVVAKSLSG</sequence>
<dbReference type="InterPro" id="IPR052155">
    <property type="entry name" value="Biofilm_reg_signaling"/>
</dbReference>
<dbReference type="InterPro" id="IPR001633">
    <property type="entry name" value="EAL_dom"/>
</dbReference>
<name>A0A0P7YHH2_9GAMM</name>
<dbReference type="Pfam" id="PF00563">
    <property type="entry name" value="EAL"/>
    <property type="match status" value="1"/>
</dbReference>
<dbReference type="InterPro" id="IPR035919">
    <property type="entry name" value="EAL_sf"/>
</dbReference>
<accession>A0A0P7YHH2</accession>
<dbReference type="InterPro" id="IPR029787">
    <property type="entry name" value="Nucleotide_cyclase"/>
</dbReference>
<proteinExistence type="predicted"/>
<feature type="domain" description="EAL" evidence="1">
    <location>
        <begin position="370"/>
        <end position="625"/>
    </location>
</feature>
<dbReference type="NCBIfam" id="TIGR00254">
    <property type="entry name" value="GGDEF"/>
    <property type="match status" value="1"/>
</dbReference>
<reference evidence="3 4" key="1">
    <citation type="submission" date="2015-09" db="EMBL/GenBank/DDBJ databases">
        <title>Identification and resolution of microdiversity through metagenomic sequencing of parallel consortia.</title>
        <authorList>
            <person name="Nelson W.C."/>
            <person name="Romine M.F."/>
            <person name="Lindemann S.R."/>
        </authorList>
    </citation>
    <scope>NUCLEOTIDE SEQUENCE [LARGE SCALE GENOMIC DNA]</scope>
    <source>
        <strain evidence="3">HL-55</strain>
    </source>
</reference>
<evidence type="ECO:0000313" key="3">
    <source>
        <dbReference type="EMBL" id="KPQ29077.1"/>
    </source>
</evidence>
<dbReference type="SMART" id="SM00267">
    <property type="entry name" value="GGDEF"/>
    <property type="match status" value="1"/>
</dbReference>
<organism evidence="3 4">
    <name type="scientific">Marinobacter excellens HL-55</name>
    <dbReference type="NCBI Taxonomy" id="1305731"/>
    <lineage>
        <taxon>Bacteria</taxon>
        <taxon>Pseudomonadati</taxon>
        <taxon>Pseudomonadota</taxon>
        <taxon>Gammaproteobacteria</taxon>
        <taxon>Pseudomonadales</taxon>
        <taxon>Marinobacteraceae</taxon>
        <taxon>Marinobacter</taxon>
    </lineage>
</organism>
<dbReference type="OrthoDB" id="9816034at2"/>
<dbReference type="CDD" id="cd01949">
    <property type="entry name" value="GGDEF"/>
    <property type="match status" value="1"/>
</dbReference>
<dbReference type="SUPFAM" id="SSF141868">
    <property type="entry name" value="EAL domain-like"/>
    <property type="match status" value="1"/>
</dbReference>
<dbReference type="InterPro" id="IPR043128">
    <property type="entry name" value="Rev_trsase/Diguanyl_cyclase"/>
</dbReference>
<dbReference type="PANTHER" id="PTHR44757:SF2">
    <property type="entry name" value="BIOFILM ARCHITECTURE MAINTENANCE PROTEIN MBAA"/>
    <property type="match status" value="1"/>
</dbReference>
<dbReference type="STRING" id="1305731.GCA_000934705_00614"/>
<dbReference type="SUPFAM" id="SSF55073">
    <property type="entry name" value="Nucleotide cyclase"/>
    <property type="match status" value="1"/>
</dbReference>
<comment type="caution">
    <text evidence="3">The sequence shown here is derived from an EMBL/GenBank/DDBJ whole genome shotgun (WGS) entry which is preliminary data.</text>
</comment>
<protein>
    <submittedName>
        <fullName evidence="3">Diguanylate cyclase (GGDEF) domain</fullName>
    </submittedName>
</protein>